<evidence type="ECO:0000256" key="2">
    <source>
        <dbReference type="ARBA" id="ARBA00006810"/>
    </source>
</evidence>
<evidence type="ECO:0000313" key="12">
    <source>
        <dbReference type="EMBL" id="MCU6787500.1"/>
    </source>
</evidence>
<feature type="transmembrane region" description="Helical" evidence="11">
    <location>
        <begin position="208"/>
        <end position="232"/>
    </location>
</feature>
<evidence type="ECO:0000256" key="8">
    <source>
        <dbReference type="ARBA" id="ARBA00023065"/>
    </source>
</evidence>
<comment type="function">
    <text evidence="11">Key component of the proton channel; it plays a direct role in the translocation of protons across the membrane.</text>
</comment>
<organism evidence="12 13">
    <name type="scientific">Agathobaculum ammoniilyticum</name>
    <dbReference type="NCBI Taxonomy" id="2981778"/>
    <lineage>
        <taxon>Bacteria</taxon>
        <taxon>Bacillati</taxon>
        <taxon>Bacillota</taxon>
        <taxon>Clostridia</taxon>
        <taxon>Eubacteriales</taxon>
        <taxon>Butyricicoccaceae</taxon>
        <taxon>Agathobaculum</taxon>
    </lineage>
</organism>
<accession>A0ABT2TYR1</accession>
<feature type="transmembrane region" description="Helical" evidence="11">
    <location>
        <begin position="109"/>
        <end position="128"/>
    </location>
</feature>
<keyword evidence="5 11" id="KW-0812">Transmembrane</keyword>
<reference evidence="12 13" key="1">
    <citation type="journal article" date="2021" name="ISME Commun">
        <title>Automated analysis of genomic sequences facilitates high-throughput and comprehensive description of bacteria.</title>
        <authorList>
            <person name="Hitch T.C.A."/>
        </authorList>
    </citation>
    <scope>NUCLEOTIDE SEQUENCE [LARGE SCALE GENOMIC DNA]</scope>
    <source>
        <strain evidence="12 13">Sanger_34</strain>
    </source>
</reference>
<dbReference type="HAMAP" id="MF_01393">
    <property type="entry name" value="ATP_synth_a_bact"/>
    <property type="match status" value="1"/>
</dbReference>
<dbReference type="RefSeq" id="WP_242977956.1">
    <property type="nucleotide sequence ID" value="NZ_JAOQJE010000001.1"/>
</dbReference>
<feature type="transmembrane region" description="Helical" evidence="11">
    <location>
        <begin position="28"/>
        <end position="45"/>
    </location>
</feature>
<dbReference type="Gene3D" id="1.20.120.220">
    <property type="entry name" value="ATP synthase, F0 complex, subunit A"/>
    <property type="match status" value="1"/>
</dbReference>
<evidence type="ECO:0000256" key="3">
    <source>
        <dbReference type="ARBA" id="ARBA00022448"/>
    </source>
</evidence>
<keyword evidence="9 11" id="KW-0472">Membrane</keyword>
<gene>
    <name evidence="11" type="primary">atpB</name>
    <name evidence="12" type="ORF">OCV66_00085</name>
</gene>
<feature type="transmembrane region" description="Helical" evidence="11">
    <location>
        <begin position="83"/>
        <end position="103"/>
    </location>
</feature>
<keyword evidence="11" id="KW-1003">Cell membrane</keyword>
<keyword evidence="13" id="KW-1185">Reference proteome</keyword>
<keyword evidence="4 11" id="KW-0138">CF(0)</keyword>
<dbReference type="SUPFAM" id="SSF81336">
    <property type="entry name" value="F1F0 ATP synthase subunit A"/>
    <property type="match status" value="1"/>
</dbReference>
<comment type="similarity">
    <text evidence="2 11">Belongs to the ATPase A chain family.</text>
</comment>
<evidence type="ECO:0000256" key="1">
    <source>
        <dbReference type="ARBA" id="ARBA00004141"/>
    </source>
</evidence>
<keyword evidence="10 11" id="KW-0066">ATP synthesis</keyword>
<evidence type="ECO:0000313" key="13">
    <source>
        <dbReference type="Proteomes" id="UP001652397"/>
    </source>
</evidence>
<dbReference type="InterPro" id="IPR000568">
    <property type="entry name" value="ATP_synth_F0_asu"/>
</dbReference>
<comment type="caution">
    <text evidence="12">The sequence shown here is derived from an EMBL/GenBank/DDBJ whole genome shotgun (WGS) entry which is preliminary data.</text>
</comment>
<dbReference type="InterPro" id="IPR035908">
    <property type="entry name" value="F0_ATP_A_sf"/>
</dbReference>
<evidence type="ECO:0000256" key="11">
    <source>
        <dbReference type="HAMAP-Rule" id="MF_01393"/>
    </source>
</evidence>
<sequence length="239" mass="26024">MNVEINGPKVLGYLFGNPNLPITETMRNAWIVMAVILFLCIFLTHRMQKIPKGKQALAEKAVVMIDNLVENTMGKGCQAFSPYIATLLMSSLFGSLATLFWMRPVTADLNTTLGWALITFALITFNKIKYNGIGGYLKGFLEPVFVMAPLNVLSEIATPVSMSFRHFGNMAGGLVISTLIMGALQVLSKAVLGFLPVPLLQIGLPGVLSLYFDCFTACMQAFIFSMLTMAYVGDARGSS</sequence>
<keyword evidence="3 11" id="KW-0813">Transport</keyword>
<evidence type="ECO:0000256" key="4">
    <source>
        <dbReference type="ARBA" id="ARBA00022547"/>
    </source>
</evidence>
<evidence type="ECO:0000256" key="6">
    <source>
        <dbReference type="ARBA" id="ARBA00022781"/>
    </source>
</evidence>
<dbReference type="PRINTS" id="PR00123">
    <property type="entry name" value="ATPASEA"/>
</dbReference>
<keyword evidence="8 11" id="KW-0406">Ion transport</keyword>
<dbReference type="EMBL" id="JAOQJE010000001">
    <property type="protein sequence ID" value="MCU6787500.1"/>
    <property type="molecule type" value="Genomic_DNA"/>
</dbReference>
<evidence type="ECO:0000256" key="5">
    <source>
        <dbReference type="ARBA" id="ARBA00022692"/>
    </source>
</evidence>
<evidence type="ECO:0000256" key="7">
    <source>
        <dbReference type="ARBA" id="ARBA00022989"/>
    </source>
</evidence>
<keyword evidence="6 11" id="KW-0375">Hydrogen ion transport</keyword>
<proteinExistence type="inferred from homology"/>
<dbReference type="Pfam" id="PF00119">
    <property type="entry name" value="ATP-synt_A"/>
    <property type="match status" value="1"/>
</dbReference>
<evidence type="ECO:0000256" key="10">
    <source>
        <dbReference type="ARBA" id="ARBA00023310"/>
    </source>
</evidence>
<feature type="transmembrane region" description="Helical" evidence="11">
    <location>
        <begin position="167"/>
        <end position="188"/>
    </location>
</feature>
<keyword evidence="7 11" id="KW-1133">Transmembrane helix</keyword>
<dbReference type="PANTHER" id="PTHR42823:SF3">
    <property type="entry name" value="ATP SYNTHASE SUBUNIT A, CHLOROPLASTIC"/>
    <property type="match status" value="1"/>
</dbReference>
<comment type="subcellular location">
    <subcellularLocation>
        <location evidence="11">Cell membrane</location>
        <topology evidence="11">Multi-pass membrane protein</topology>
    </subcellularLocation>
    <subcellularLocation>
        <location evidence="1">Membrane</location>
        <topology evidence="1">Multi-pass membrane protein</topology>
    </subcellularLocation>
</comment>
<dbReference type="PANTHER" id="PTHR42823">
    <property type="entry name" value="ATP SYNTHASE SUBUNIT A, CHLOROPLASTIC"/>
    <property type="match status" value="1"/>
</dbReference>
<evidence type="ECO:0000256" key="9">
    <source>
        <dbReference type="ARBA" id="ARBA00023136"/>
    </source>
</evidence>
<protein>
    <recommendedName>
        <fullName evidence="11">ATP synthase subunit a</fullName>
    </recommendedName>
    <alternativeName>
        <fullName evidence="11">ATP synthase F0 sector subunit a</fullName>
    </alternativeName>
    <alternativeName>
        <fullName evidence="11">F-ATPase subunit 6</fullName>
    </alternativeName>
</protein>
<dbReference type="Proteomes" id="UP001652397">
    <property type="component" value="Unassembled WGS sequence"/>
</dbReference>
<name>A0ABT2TYR1_9FIRM</name>
<dbReference type="InterPro" id="IPR045082">
    <property type="entry name" value="ATP_syn_F0_a_bact/chloroplast"/>
</dbReference>